<proteinExistence type="predicted"/>
<comment type="caution">
    <text evidence="1">The sequence shown here is derived from an EMBL/GenBank/DDBJ whole genome shotgun (WGS) entry which is preliminary data.</text>
</comment>
<name>A0A502L0W5_9GAMM</name>
<organism evidence="1 2">
    <name type="scientific">Litorilituus lipolyticus</name>
    <dbReference type="NCBI Taxonomy" id="2491017"/>
    <lineage>
        <taxon>Bacteria</taxon>
        <taxon>Pseudomonadati</taxon>
        <taxon>Pseudomonadota</taxon>
        <taxon>Gammaproteobacteria</taxon>
        <taxon>Alteromonadales</taxon>
        <taxon>Colwelliaceae</taxon>
        <taxon>Litorilituus</taxon>
    </lineage>
</organism>
<evidence type="ECO:0000313" key="2">
    <source>
        <dbReference type="Proteomes" id="UP000315303"/>
    </source>
</evidence>
<dbReference type="EMBL" id="SAWY01000013">
    <property type="protein sequence ID" value="TPH16439.1"/>
    <property type="molecule type" value="Genomic_DNA"/>
</dbReference>
<evidence type="ECO:0000313" key="1">
    <source>
        <dbReference type="EMBL" id="TPH16439.1"/>
    </source>
</evidence>
<gene>
    <name evidence="1" type="ORF">EPA86_06790</name>
</gene>
<sequence>MLKHLFFISILFVLLLPIKVNSLEVKDLYQARVNVESQASTHRQKAIKEALRAVMVKVGGETTVLSNKILKNAVKNSNNYITQYRYTRKNGQLYLVANFNEDKINQLFQQANLAIWGSLRPQVLLWLIDEQGLSRTIMSNSMPSNLPILVNDFSSQRGLPVVMPLMDLTDATQVNLSDIWGRFEQPIYQASERYFAEAIVVMRLSDSSLLIVDELTELSSSEEVEENTDSCGLLCVDEEPTPQYVLDWVLFSQNQRFTQVYQGEDREVLTTQALSDITELIYQKYALSATSDNDYIIEVANVDSLKVYTELFDFLSNLSAVKSVTLLNAKGATRQFKLKLLGSESALLASLKLNKQLKQYIDPLAVVDPTAIPIFHWEP</sequence>
<dbReference type="Pfam" id="PF09839">
    <property type="entry name" value="DUF2066"/>
    <property type="match status" value="1"/>
</dbReference>
<dbReference type="AlphaFoldDB" id="A0A502L0W5"/>
<reference evidence="1 2" key="1">
    <citation type="submission" date="2019-01" db="EMBL/GenBank/DDBJ databases">
        <title>Litorilituus lipolytica sp. nov., isolated from intertidal sand of the Yellow Sea in China.</title>
        <authorList>
            <person name="Liu A."/>
        </authorList>
    </citation>
    <scope>NUCLEOTIDE SEQUENCE [LARGE SCALE GENOMIC DNA]</scope>
    <source>
        <strain evidence="1 2">RZ04</strain>
    </source>
</reference>
<dbReference type="OrthoDB" id="6195299at2"/>
<dbReference type="InterPro" id="IPR018642">
    <property type="entry name" value="DUF2066"/>
</dbReference>
<dbReference type="Proteomes" id="UP000315303">
    <property type="component" value="Unassembled WGS sequence"/>
</dbReference>
<protein>
    <submittedName>
        <fullName evidence="1">DUF2066 domain-containing protein</fullName>
    </submittedName>
</protein>
<accession>A0A502L0W5</accession>
<keyword evidence="2" id="KW-1185">Reference proteome</keyword>